<name>D7UPX5_9NEOB</name>
<comment type="function">
    <text evidence="15">Core subunit of the mitochondrial membrane respiratory chain NADH dehydrogenase (Complex I) which catalyzes electron transfer from NADH through the respiratory chain, using ubiquinone as an electron acceptor. Part of the enzyme membrane arm which is embedded in the lipid bilayer and involved in proton translocation.</text>
</comment>
<dbReference type="InterPro" id="IPR039428">
    <property type="entry name" value="NUOK/Mnh_C1-like"/>
</dbReference>
<evidence type="ECO:0000256" key="17">
    <source>
        <dbReference type="RuleBase" id="RU004419"/>
    </source>
</evidence>
<evidence type="ECO:0000256" key="15">
    <source>
        <dbReference type="ARBA" id="ARBA00043911"/>
    </source>
</evidence>
<gene>
    <name evidence="18" type="primary">nd4L</name>
</gene>
<evidence type="ECO:0000256" key="11">
    <source>
        <dbReference type="ARBA" id="ARBA00023027"/>
    </source>
</evidence>
<evidence type="ECO:0000256" key="3">
    <source>
        <dbReference type="ARBA" id="ARBA00012944"/>
    </source>
</evidence>
<comment type="catalytic activity">
    <reaction evidence="16">
        <text>a ubiquinone + NADH + 5 H(+)(in) = a ubiquinol + NAD(+) + 4 H(+)(out)</text>
        <dbReference type="Rhea" id="RHEA:29091"/>
        <dbReference type="Rhea" id="RHEA-COMP:9565"/>
        <dbReference type="Rhea" id="RHEA-COMP:9566"/>
        <dbReference type="ChEBI" id="CHEBI:15378"/>
        <dbReference type="ChEBI" id="CHEBI:16389"/>
        <dbReference type="ChEBI" id="CHEBI:17976"/>
        <dbReference type="ChEBI" id="CHEBI:57540"/>
        <dbReference type="ChEBI" id="CHEBI:57945"/>
        <dbReference type="EC" id="7.1.1.2"/>
    </reaction>
    <physiologicalReaction direction="left-to-right" evidence="16">
        <dbReference type="Rhea" id="RHEA:29092"/>
    </physiologicalReaction>
</comment>
<dbReference type="EMBL" id="AB511307">
    <property type="protein sequence ID" value="BAJ10968.1"/>
    <property type="molecule type" value="Genomic_DNA"/>
</dbReference>
<evidence type="ECO:0000256" key="14">
    <source>
        <dbReference type="ARBA" id="ARBA00023136"/>
    </source>
</evidence>
<evidence type="ECO:0000313" key="18">
    <source>
        <dbReference type="EMBL" id="BAJ10968.1"/>
    </source>
</evidence>
<organism evidence="18">
    <name type="scientific">Staurois latopalmatus</name>
    <name type="common">Sabah splash frog</name>
    <dbReference type="NCBI Taxonomy" id="240406"/>
    <lineage>
        <taxon>Eukaryota</taxon>
        <taxon>Metazoa</taxon>
        <taxon>Chordata</taxon>
        <taxon>Craniata</taxon>
        <taxon>Vertebrata</taxon>
        <taxon>Euteleostomi</taxon>
        <taxon>Amphibia</taxon>
        <taxon>Batrachia</taxon>
        <taxon>Anura</taxon>
        <taxon>Neobatrachia</taxon>
        <taxon>Ranoidea</taxon>
        <taxon>Ranidae</taxon>
        <taxon>Staurois</taxon>
    </lineage>
</organism>
<evidence type="ECO:0000256" key="8">
    <source>
        <dbReference type="ARBA" id="ARBA00022967"/>
    </source>
</evidence>
<reference evidence="18" key="1">
    <citation type="journal article" date="2010" name="Mol. Phylogenet. Evol.">
        <title>Complete mitochondrial DNA sequence of the endangered frog Odorrana ishikawae (family Ranidae) and unexpected diversity of mt gene arrangements in ranids.</title>
        <authorList>
            <person name="Kurabayashi A."/>
            <person name="Yoshikawa N."/>
            <person name="Satoh N."/>
            <person name="Hayashi Y."/>
            <person name="Ohmi S."/>
            <person name="Fujii T."/>
            <person name="Sumida M."/>
        </authorList>
    </citation>
    <scope>NUCLEOTIDE SEQUENCE</scope>
    <source>
        <strain evidence="18">BORN-8098</strain>
    </source>
</reference>
<evidence type="ECO:0000256" key="6">
    <source>
        <dbReference type="ARBA" id="ARBA00022660"/>
    </source>
</evidence>
<sequence>MNTLLILMFSIVLMGFSFHRTHLLSALLCLEGMMLVIFIGLSLWPSQLTPSSLVMPLILLTMSACEAALGLSLMVATARSHGNDNLNTLNLLQC</sequence>
<evidence type="ECO:0000256" key="9">
    <source>
        <dbReference type="ARBA" id="ARBA00022982"/>
    </source>
</evidence>
<dbReference type="AlphaFoldDB" id="D7UPX5"/>
<feature type="transmembrane region" description="Helical" evidence="17">
    <location>
        <begin position="21"/>
        <end position="41"/>
    </location>
</feature>
<dbReference type="GO" id="GO:0016651">
    <property type="term" value="F:oxidoreductase activity, acting on NAD(P)H"/>
    <property type="evidence" value="ECO:0007669"/>
    <property type="project" value="InterPro"/>
</dbReference>
<evidence type="ECO:0000256" key="13">
    <source>
        <dbReference type="ARBA" id="ARBA00023128"/>
    </source>
</evidence>
<geneLocation type="mitochondrion" evidence="18"/>
<evidence type="ECO:0000256" key="10">
    <source>
        <dbReference type="ARBA" id="ARBA00022989"/>
    </source>
</evidence>
<evidence type="ECO:0000256" key="1">
    <source>
        <dbReference type="ARBA" id="ARBA00004225"/>
    </source>
</evidence>
<keyword evidence="9 17" id="KW-0249">Electron transport</keyword>
<dbReference type="GO" id="GO:0030964">
    <property type="term" value="C:NADH dehydrogenase complex"/>
    <property type="evidence" value="ECO:0007669"/>
    <property type="project" value="TreeGrafter"/>
</dbReference>
<evidence type="ECO:0000256" key="2">
    <source>
        <dbReference type="ARBA" id="ARBA00010519"/>
    </source>
</evidence>
<dbReference type="Pfam" id="PF00420">
    <property type="entry name" value="Oxidored_q2"/>
    <property type="match status" value="1"/>
</dbReference>
<comment type="subcellular location">
    <subcellularLocation>
        <location evidence="17">Mitochondrion inner membrane</location>
        <topology evidence="17">Multi-pass membrane protein</topology>
    </subcellularLocation>
    <subcellularLocation>
        <location evidence="1">Mitochondrion membrane</location>
        <topology evidence="1">Multi-pass membrane protein</topology>
    </subcellularLocation>
</comment>
<dbReference type="PANTHER" id="PTHR11434:SF0">
    <property type="entry name" value="NADH-UBIQUINONE OXIDOREDUCTASE CHAIN 4L"/>
    <property type="match status" value="1"/>
</dbReference>
<keyword evidence="12 17" id="KW-0830">Ubiquinone</keyword>
<evidence type="ECO:0000256" key="16">
    <source>
        <dbReference type="ARBA" id="ARBA00048769"/>
    </source>
</evidence>
<keyword evidence="13 17" id="KW-0496">Mitochondrion</keyword>
<keyword evidence="6 17" id="KW-0679">Respiratory chain</keyword>
<evidence type="ECO:0000256" key="5">
    <source>
        <dbReference type="ARBA" id="ARBA00022448"/>
    </source>
</evidence>
<evidence type="ECO:0000256" key="12">
    <source>
        <dbReference type="ARBA" id="ARBA00023075"/>
    </source>
</evidence>
<keyword evidence="14 17" id="KW-0472">Membrane</keyword>
<keyword evidence="8 17" id="KW-1278">Translocase</keyword>
<evidence type="ECO:0000256" key="4">
    <source>
        <dbReference type="ARBA" id="ARBA00016612"/>
    </source>
</evidence>
<dbReference type="PANTHER" id="PTHR11434">
    <property type="entry name" value="NADH-UBIQUINONE OXIDOREDUCTASE SUBUNIT ND4L"/>
    <property type="match status" value="1"/>
</dbReference>
<keyword evidence="10 17" id="KW-1133">Transmembrane helix</keyword>
<accession>D7UPX5</accession>
<proteinExistence type="inferred from homology"/>
<dbReference type="GO" id="GO:0042773">
    <property type="term" value="P:ATP synthesis coupled electron transport"/>
    <property type="evidence" value="ECO:0007669"/>
    <property type="project" value="UniProtKB-UniRule"/>
</dbReference>
<comment type="similarity">
    <text evidence="2 17">Belongs to the complex I subunit 4L family.</text>
</comment>
<dbReference type="EC" id="7.1.1.2" evidence="3 17"/>
<feature type="transmembrane region" description="Helical" evidence="17">
    <location>
        <begin position="53"/>
        <end position="76"/>
    </location>
</feature>
<protein>
    <recommendedName>
        <fullName evidence="4 17">NADH-ubiquinone oxidoreductase chain 4L</fullName>
        <ecNumber evidence="3 17">7.1.1.2</ecNumber>
    </recommendedName>
</protein>
<dbReference type="GO" id="GO:0005743">
    <property type="term" value="C:mitochondrial inner membrane"/>
    <property type="evidence" value="ECO:0007669"/>
    <property type="project" value="UniProtKB-SubCell"/>
</dbReference>
<keyword evidence="7 17" id="KW-0812">Transmembrane</keyword>
<keyword evidence="17" id="KW-0999">Mitochondrion inner membrane</keyword>
<evidence type="ECO:0000256" key="7">
    <source>
        <dbReference type="ARBA" id="ARBA00022692"/>
    </source>
</evidence>
<dbReference type="InterPro" id="IPR001133">
    <property type="entry name" value="NADH_UbQ_OxRdtase_chain4L/K"/>
</dbReference>
<dbReference type="Gene3D" id="1.10.287.3510">
    <property type="match status" value="1"/>
</dbReference>
<keyword evidence="5 17" id="KW-0813">Transport</keyword>
<keyword evidence="11 17" id="KW-0520">NAD</keyword>
<dbReference type="GO" id="GO:0008137">
    <property type="term" value="F:NADH dehydrogenase (ubiquinone) activity"/>
    <property type="evidence" value="ECO:0007669"/>
    <property type="project" value="UniProtKB-EC"/>
</dbReference>